<gene>
    <name evidence="2" type="ORF">PHAVU_009G218600g</name>
</gene>
<reference evidence="3" key="1">
    <citation type="journal article" date="2014" name="Nat. Genet.">
        <title>A reference genome for common bean and genome-wide analysis of dual domestications.</title>
        <authorList>
            <person name="Schmutz J."/>
            <person name="McClean P.E."/>
            <person name="Mamidi S."/>
            <person name="Wu G.A."/>
            <person name="Cannon S.B."/>
            <person name="Grimwood J."/>
            <person name="Jenkins J."/>
            <person name="Shu S."/>
            <person name="Song Q."/>
            <person name="Chavarro C."/>
            <person name="Torres-Torres M."/>
            <person name="Geffroy V."/>
            <person name="Moghaddam S.M."/>
            <person name="Gao D."/>
            <person name="Abernathy B."/>
            <person name="Barry K."/>
            <person name="Blair M."/>
            <person name="Brick M.A."/>
            <person name="Chovatia M."/>
            <person name="Gepts P."/>
            <person name="Goodstein D.M."/>
            <person name="Gonzales M."/>
            <person name="Hellsten U."/>
            <person name="Hyten D.L."/>
            <person name="Jia G."/>
            <person name="Kelly J.D."/>
            <person name="Kudrna D."/>
            <person name="Lee R."/>
            <person name="Richard M.M."/>
            <person name="Miklas P.N."/>
            <person name="Osorno J.M."/>
            <person name="Rodrigues J."/>
            <person name="Thareau V."/>
            <person name="Urrea C.A."/>
            <person name="Wang M."/>
            <person name="Yu Y."/>
            <person name="Zhang M."/>
            <person name="Wing R.A."/>
            <person name="Cregan P.B."/>
            <person name="Rokhsar D.S."/>
            <person name="Jackson S.A."/>
        </authorList>
    </citation>
    <scope>NUCLEOTIDE SEQUENCE [LARGE SCALE GENOMIC DNA]</scope>
    <source>
        <strain evidence="3">cv. G19833</strain>
    </source>
</reference>
<dbReference type="Gramene" id="ESW10543">
    <property type="protein sequence ID" value="ESW10543"/>
    <property type="gene ID" value="PHAVU_009G218600g"/>
</dbReference>
<dbReference type="OrthoDB" id="10521178at2759"/>
<evidence type="ECO:0000313" key="3">
    <source>
        <dbReference type="Proteomes" id="UP000000226"/>
    </source>
</evidence>
<accession>V7B0X5</accession>
<dbReference type="OMA" id="PIPQGEN"/>
<protein>
    <submittedName>
        <fullName evidence="2">Uncharacterized protein</fullName>
    </submittedName>
</protein>
<evidence type="ECO:0000313" key="2">
    <source>
        <dbReference type="EMBL" id="ESW10543.1"/>
    </source>
</evidence>
<sequence length="131" mass="14240">MAFNFTKLQLITFVLMFLYTNNIQISSASRLLLHKNKPPTQPLVANSPSSAPLFSKPKSKNVLNPLSFQQTLGGSLNPSAFSLPMLPPLPKLPPLPPLPLLPMPCFPSSPSRPSSSALLHPIPHEQNIAEP</sequence>
<dbReference type="EMBL" id="CM002296">
    <property type="protein sequence ID" value="ESW10543.1"/>
    <property type="molecule type" value="Genomic_DNA"/>
</dbReference>
<dbReference type="AlphaFoldDB" id="V7B0X5"/>
<keyword evidence="3" id="KW-1185">Reference proteome</keyword>
<evidence type="ECO:0000256" key="1">
    <source>
        <dbReference type="SAM" id="MobiDB-lite"/>
    </source>
</evidence>
<organism evidence="2 3">
    <name type="scientific">Phaseolus vulgaris</name>
    <name type="common">Kidney bean</name>
    <name type="synonym">French bean</name>
    <dbReference type="NCBI Taxonomy" id="3885"/>
    <lineage>
        <taxon>Eukaryota</taxon>
        <taxon>Viridiplantae</taxon>
        <taxon>Streptophyta</taxon>
        <taxon>Embryophyta</taxon>
        <taxon>Tracheophyta</taxon>
        <taxon>Spermatophyta</taxon>
        <taxon>Magnoliopsida</taxon>
        <taxon>eudicotyledons</taxon>
        <taxon>Gunneridae</taxon>
        <taxon>Pentapetalae</taxon>
        <taxon>rosids</taxon>
        <taxon>fabids</taxon>
        <taxon>Fabales</taxon>
        <taxon>Fabaceae</taxon>
        <taxon>Papilionoideae</taxon>
        <taxon>50 kb inversion clade</taxon>
        <taxon>NPAAA clade</taxon>
        <taxon>indigoferoid/millettioid clade</taxon>
        <taxon>Phaseoleae</taxon>
        <taxon>Phaseolus</taxon>
    </lineage>
</organism>
<proteinExistence type="predicted"/>
<feature type="region of interest" description="Disordered" evidence="1">
    <location>
        <begin position="106"/>
        <end position="131"/>
    </location>
</feature>
<dbReference type="Proteomes" id="UP000000226">
    <property type="component" value="Chromosome 9"/>
</dbReference>
<name>V7B0X5_PHAVU</name>